<evidence type="ECO:0000313" key="2">
    <source>
        <dbReference type="EMBL" id="MVT40789.1"/>
    </source>
</evidence>
<dbReference type="EMBL" id="WRXO01000002">
    <property type="protein sequence ID" value="MVT40789.1"/>
    <property type="molecule type" value="Genomic_DNA"/>
</dbReference>
<dbReference type="GO" id="GO:0005975">
    <property type="term" value="P:carbohydrate metabolic process"/>
    <property type="evidence" value="ECO:0007669"/>
    <property type="project" value="UniProtKB-ARBA"/>
</dbReference>
<keyword evidence="3" id="KW-1185">Reference proteome</keyword>
<protein>
    <submittedName>
        <fullName evidence="2">DUF4983 domain-containing protein</fullName>
    </submittedName>
</protein>
<evidence type="ECO:0000313" key="3">
    <source>
        <dbReference type="Proteomes" id="UP000468388"/>
    </source>
</evidence>
<proteinExistence type="predicted"/>
<dbReference type="OrthoDB" id="279982at2"/>
<evidence type="ECO:0000259" key="1">
    <source>
        <dbReference type="Pfam" id="PF16356"/>
    </source>
</evidence>
<dbReference type="AlphaFoldDB" id="A0A6N8J993"/>
<dbReference type="InterPro" id="IPR032309">
    <property type="entry name" value="DUF4983"/>
</dbReference>
<comment type="caution">
    <text evidence="2">The sequence shown here is derived from an EMBL/GenBank/DDBJ whole genome shotgun (WGS) entry which is preliminary data.</text>
</comment>
<dbReference type="InterPro" id="IPR013320">
    <property type="entry name" value="ConA-like_dom_sf"/>
</dbReference>
<dbReference type="SUPFAM" id="SSF53649">
    <property type="entry name" value="Alkaline phosphatase-like"/>
    <property type="match status" value="1"/>
</dbReference>
<dbReference type="Pfam" id="PF13385">
    <property type="entry name" value="Laminin_G_3"/>
    <property type="match status" value="1"/>
</dbReference>
<reference evidence="2 3" key="1">
    <citation type="submission" date="2019-12" db="EMBL/GenBank/DDBJ databases">
        <title>The draft genomic sequence of strain Chitinophaga oryziterrae JCM 16595.</title>
        <authorList>
            <person name="Zhang X."/>
        </authorList>
    </citation>
    <scope>NUCLEOTIDE SEQUENCE [LARGE SCALE GENOMIC DNA]</scope>
    <source>
        <strain evidence="2 3">JCM 16595</strain>
    </source>
</reference>
<accession>A0A6N8J993</accession>
<dbReference type="RefSeq" id="WP_157299423.1">
    <property type="nucleotide sequence ID" value="NZ_BAAAZB010000010.1"/>
</dbReference>
<sequence>MNKSIFIITAVIFFLSCNKGFDRLLDKNNYEDTTGIVAKTPKVLFLVMDGARGEAVRKAQAPNLQMMSDHAIYSWNSISDTLYQNATAWADLLTGVHKEKHGVVSGDFSNNHLSAYPVFFKHIKARMPSFRIAAFSAADSLGNTLITDADVNQTFSNNDAAVADAVVKELKVDSVGLIFAQFGEVGAAGKAYGYDANIAEYRAAILQADTYIGNVLTAIKQRPDYAKEDWLVVVTSGNGGPFVLDPGDDDGTILSNTKSNTFTFFYSPRYAPDFIDRPYTGNRYSGKSVRLYGNNAATAVYATIDSGKTDYNLGNNSEATIELKIKKNKTSYGDYSYTYPSVIGNNMSLDWWNNTGWAISLESNGWGLHFGQTGAGFNMATAGSISDGKWHDIAAVFVNRDNKRFLRLFTDGLFNTEADITSYGSFDTDAPLTLGFMPGNVTDNNRWLNAYITEVKFWKAALPDTVISRYVCVPDLPSSHPYKDYLVGYWPCKDGFGGLFSDQSEWDHDFQIHGAYQWDDFSDLMCPASAGNLSQLVPQPVDVARQILNWLQISADTRWDLDGRVWVTSYVTITK</sequence>
<organism evidence="2 3">
    <name type="scientific">Chitinophaga oryziterrae</name>
    <dbReference type="NCBI Taxonomy" id="1031224"/>
    <lineage>
        <taxon>Bacteria</taxon>
        <taxon>Pseudomonadati</taxon>
        <taxon>Bacteroidota</taxon>
        <taxon>Chitinophagia</taxon>
        <taxon>Chitinophagales</taxon>
        <taxon>Chitinophagaceae</taxon>
        <taxon>Chitinophaga</taxon>
    </lineage>
</organism>
<dbReference type="GO" id="GO:0004553">
    <property type="term" value="F:hydrolase activity, hydrolyzing O-glycosyl compounds"/>
    <property type="evidence" value="ECO:0007669"/>
    <property type="project" value="UniProtKB-ARBA"/>
</dbReference>
<dbReference type="PROSITE" id="PS51257">
    <property type="entry name" value="PROKAR_LIPOPROTEIN"/>
    <property type="match status" value="1"/>
</dbReference>
<dbReference type="Gene3D" id="3.40.720.10">
    <property type="entry name" value="Alkaline Phosphatase, subunit A"/>
    <property type="match status" value="1"/>
</dbReference>
<dbReference type="Gene3D" id="2.60.120.200">
    <property type="match status" value="1"/>
</dbReference>
<dbReference type="Proteomes" id="UP000468388">
    <property type="component" value="Unassembled WGS sequence"/>
</dbReference>
<dbReference type="SUPFAM" id="SSF49899">
    <property type="entry name" value="Concanavalin A-like lectins/glucanases"/>
    <property type="match status" value="1"/>
</dbReference>
<dbReference type="Pfam" id="PF16356">
    <property type="entry name" value="DUF4983"/>
    <property type="match status" value="1"/>
</dbReference>
<feature type="domain" description="DUF4983" evidence="1">
    <location>
        <begin position="478"/>
        <end position="567"/>
    </location>
</feature>
<dbReference type="InterPro" id="IPR017850">
    <property type="entry name" value="Alkaline_phosphatase_core_sf"/>
</dbReference>
<name>A0A6N8J993_9BACT</name>
<gene>
    <name evidence="2" type="ORF">GO495_09385</name>
</gene>